<dbReference type="EMBL" id="KN818271">
    <property type="protein sequence ID" value="KIL62362.1"/>
    <property type="molecule type" value="Genomic_DNA"/>
</dbReference>
<evidence type="ECO:0000313" key="2">
    <source>
        <dbReference type="EMBL" id="KIL62362.1"/>
    </source>
</evidence>
<dbReference type="InterPro" id="IPR021109">
    <property type="entry name" value="Peptidase_aspartic_dom_sf"/>
</dbReference>
<protein>
    <recommendedName>
        <fullName evidence="4">Peptidase A2 domain-containing protein</fullName>
    </recommendedName>
</protein>
<proteinExistence type="predicted"/>
<dbReference type="AlphaFoldDB" id="A0A0C2WLB7"/>
<feature type="non-terminal residue" evidence="2">
    <location>
        <position position="360"/>
    </location>
</feature>
<keyword evidence="3" id="KW-1185">Reference proteome</keyword>
<accession>A0A0C2WLB7</accession>
<dbReference type="Pfam" id="PF13975">
    <property type="entry name" value="gag-asp_proteas"/>
    <property type="match status" value="1"/>
</dbReference>
<feature type="non-terminal residue" evidence="2">
    <location>
        <position position="1"/>
    </location>
</feature>
<reference evidence="2 3" key="1">
    <citation type="submission" date="2014-04" db="EMBL/GenBank/DDBJ databases">
        <title>Evolutionary Origins and Diversification of the Mycorrhizal Mutualists.</title>
        <authorList>
            <consortium name="DOE Joint Genome Institute"/>
            <consortium name="Mycorrhizal Genomics Consortium"/>
            <person name="Kohler A."/>
            <person name="Kuo A."/>
            <person name="Nagy L.G."/>
            <person name="Floudas D."/>
            <person name="Copeland A."/>
            <person name="Barry K.W."/>
            <person name="Cichocki N."/>
            <person name="Veneault-Fourrey C."/>
            <person name="LaButti K."/>
            <person name="Lindquist E.A."/>
            <person name="Lipzen A."/>
            <person name="Lundell T."/>
            <person name="Morin E."/>
            <person name="Murat C."/>
            <person name="Riley R."/>
            <person name="Ohm R."/>
            <person name="Sun H."/>
            <person name="Tunlid A."/>
            <person name="Henrissat B."/>
            <person name="Grigoriev I.V."/>
            <person name="Hibbett D.S."/>
            <person name="Martin F."/>
        </authorList>
    </citation>
    <scope>NUCLEOTIDE SEQUENCE [LARGE SCALE GENOMIC DNA]</scope>
    <source>
        <strain evidence="2 3">Koide BX008</strain>
    </source>
</reference>
<gene>
    <name evidence="2" type="ORF">M378DRAFT_29560</name>
</gene>
<dbReference type="Gene3D" id="2.40.70.10">
    <property type="entry name" value="Acid Proteases"/>
    <property type="match status" value="1"/>
</dbReference>
<feature type="region of interest" description="Disordered" evidence="1">
    <location>
        <begin position="24"/>
        <end position="64"/>
    </location>
</feature>
<name>A0A0C2WLB7_AMAMK</name>
<dbReference type="HOGENOM" id="CLU_770635_0_0_1"/>
<dbReference type="CDD" id="cd00303">
    <property type="entry name" value="retropepsin_like"/>
    <property type="match status" value="1"/>
</dbReference>
<dbReference type="SUPFAM" id="SSF50630">
    <property type="entry name" value="Acid proteases"/>
    <property type="match status" value="1"/>
</dbReference>
<dbReference type="STRING" id="946122.A0A0C2WLB7"/>
<organism evidence="2 3">
    <name type="scientific">Amanita muscaria (strain Koide BX008)</name>
    <dbReference type="NCBI Taxonomy" id="946122"/>
    <lineage>
        <taxon>Eukaryota</taxon>
        <taxon>Fungi</taxon>
        <taxon>Dikarya</taxon>
        <taxon>Basidiomycota</taxon>
        <taxon>Agaricomycotina</taxon>
        <taxon>Agaricomycetes</taxon>
        <taxon>Agaricomycetidae</taxon>
        <taxon>Agaricales</taxon>
        <taxon>Pluteineae</taxon>
        <taxon>Amanitaceae</taxon>
        <taxon>Amanita</taxon>
    </lineage>
</organism>
<evidence type="ECO:0000313" key="3">
    <source>
        <dbReference type="Proteomes" id="UP000054549"/>
    </source>
</evidence>
<dbReference type="Proteomes" id="UP000054549">
    <property type="component" value="Unassembled WGS sequence"/>
</dbReference>
<evidence type="ECO:0000256" key="1">
    <source>
        <dbReference type="SAM" id="MobiDB-lite"/>
    </source>
</evidence>
<sequence length="360" mass="40758">AGAVNIAEVEVKAAQAREVELSVGAISLNDDEPEDGLESGLEGGSEDDGDMDATDHDPNHTDISPGRRLQALFCSHFGCTQPGCHRFTASKYGDRHYKVTDWEELDYEYLVHEKELSLPDLNAEYIIDLNDHERYVAVFEGQYRGSNLHKPGMSHPARRWLQEGFANLGQRHEGWKRIPDFSVDVCDSEGGYLVILDPGYVDIFFPFAFVTEEGFSIYEWLDRAWAEYGLQVLEHREFVQTFVRVGSVTMKQRSRKKSAKETEPESVERTSMHIHDFKRVVPKPIVITVKINGQPVRALVDCGSEADFISTTVVDQLRLKRDILAKPLNIRLAVHGSRSKTNASATVNLKNFQYQEIDEQ</sequence>
<dbReference type="InParanoid" id="A0A0C2WLB7"/>
<evidence type="ECO:0008006" key="4">
    <source>
        <dbReference type="Google" id="ProtNLM"/>
    </source>
</evidence>
<dbReference type="OrthoDB" id="1750432at2759"/>